<comment type="caution">
    <text evidence="1">The sequence shown here is derived from an EMBL/GenBank/DDBJ whole genome shotgun (WGS) entry which is preliminary data.</text>
</comment>
<accession>A0A813QZ75</accession>
<dbReference type="EMBL" id="CAJNOG010000021">
    <property type="protein sequence ID" value="CAF0775217.1"/>
    <property type="molecule type" value="Genomic_DNA"/>
</dbReference>
<dbReference type="Proteomes" id="UP000663845">
    <property type="component" value="Unassembled WGS sequence"/>
</dbReference>
<gene>
    <name evidence="1" type="ORF">JYZ213_LOCUS3850</name>
</gene>
<evidence type="ECO:0000313" key="1">
    <source>
        <dbReference type="EMBL" id="CAF0775217.1"/>
    </source>
</evidence>
<dbReference type="AlphaFoldDB" id="A0A813QZ75"/>
<name>A0A813QZ75_9BILA</name>
<evidence type="ECO:0000313" key="2">
    <source>
        <dbReference type="Proteomes" id="UP000663845"/>
    </source>
</evidence>
<protein>
    <submittedName>
        <fullName evidence="1">Uncharacterized protein</fullName>
    </submittedName>
</protein>
<organism evidence="1 2">
    <name type="scientific">Adineta steineri</name>
    <dbReference type="NCBI Taxonomy" id="433720"/>
    <lineage>
        <taxon>Eukaryota</taxon>
        <taxon>Metazoa</taxon>
        <taxon>Spiralia</taxon>
        <taxon>Gnathifera</taxon>
        <taxon>Rotifera</taxon>
        <taxon>Eurotatoria</taxon>
        <taxon>Bdelloidea</taxon>
        <taxon>Adinetida</taxon>
        <taxon>Adinetidae</taxon>
        <taxon>Adineta</taxon>
    </lineage>
</organism>
<reference evidence="1" key="1">
    <citation type="submission" date="2021-02" db="EMBL/GenBank/DDBJ databases">
        <authorList>
            <person name="Nowell W R."/>
        </authorList>
    </citation>
    <scope>NUCLEOTIDE SEQUENCE</scope>
</reference>
<proteinExistence type="predicted"/>
<sequence length="132" mass="14589">MEGNHTTDAASPNDCFVDRSVLSATIINKTADPIHCFVEYQTVSGTDNEVIEFDIDGNGDEEKCEEKVHSTSTNTHDSSSSNVYPKVIYSIRATKSDGSKLKIMAPFDNVPHGNAHNWKFIVDNDKIHSEKS</sequence>